<proteinExistence type="predicted"/>
<gene>
    <name evidence="2" type="ORF">Rhe02_97970</name>
</gene>
<dbReference type="EMBL" id="BONY01000160">
    <property type="protein sequence ID" value="GIH11730.1"/>
    <property type="molecule type" value="Genomic_DNA"/>
</dbReference>
<dbReference type="Proteomes" id="UP000612899">
    <property type="component" value="Unassembled WGS sequence"/>
</dbReference>
<keyword evidence="1" id="KW-0812">Transmembrane</keyword>
<evidence type="ECO:0000313" key="2">
    <source>
        <dbReference type="EMBL" id="GIH11730.1"/>
    </source>
</evidence>
<reference evidence="2" key="1">
    <citation type="submission" date="2021-01" db="EMBL/GenBank/DDBJ databases">
        <title>Whole genome shotgun sequence of Rhizocola hellebori NBRC 109834.</title>
        <authorList>
            <person name="Komaki H."/>
            <person name="Tamura T."/>
        </authorList>
    </citation>
    <scope>NUCLEOTIDE SEQUENCE</scope>
    <source>
        <strain evidence="2">NBRC 109834</strain>
    </source>
</reference>
<organism evidence="2 3">
    <name type="scientific">Rhizocola hellebori</name>
    <dbReference type="NCBI Taxonomy" id="1392758"/>
    <lineage>
        <taxon>Bacteria</taxon>
        <taxon>Bacillati</taxon>
        <taxon>Actinomycetota</taxon>
        <taxon>Actinomycetes</taxon>
        <taxon>Micromonosporales</taxon>
        <taxon>Micromonosporaceae</taxon>
        <taxon>Rhizocola</taxon>
    </lineage>
</organism>
<evidence type="ECO:0000313" key="3">
    <source>
        <dbReference type="Proteomes" id="UP000612899"/>
    </source>
</evidence>
<comment type="caution">
    <text evidence="2">The sequence shown here is derived from an EMBL/GenBank/DDBJ whole genome shotgun (WGS) entry which is preliminary data.</text>
</comment>
<protein>
    <submittedName>
        <fullName evidence="2">Uncharacterized protein</fullName>
    </submittedName>
</protein>
<accession>A0A8J3QIZ3</accession>
<evidence type="ECO:0000256" key="1">
    <source>
        <dbReference type="SAM" id="Phobius"/>
    </source>
</evidence>
<keyword evidence="1" id="KW-0472">Membrane</keyword>
<feature type="transmembrane region" description="Helical" evidence="1">
    <location>
        <begin position="37"/>
        <end position="57"/>
    </location>
</feature>
<keyword evidence="1" id="KW-1133">Transmembrane helix</keyword>
<keyword evidence="3" id="KW-1185">Reference proteome</keyword>
<sequence>MPFAEGALLARALFATAFVWDELAAFVLPFVRATVVLLRIVLSVALIRSALSGIVCFGPNRYAFKKACAALSRYE</sequence>
<feature type="transmembrane region" description="Helical" evidence="1">
    <location>
        <begin position="12"/>
        <end position="31"/>
    </location>
</feature>
<name>A0A8J3QIZ3_9ACTN</name>
<dbReference type="AlphaFoldDB" id="A0A8J3QIZ3"/>